<dbReference type="SUPFAM" id="SSF54292">
    <property type="entry name" value="2Fe-2S ferredoxin-like"/>
    <property type="match status" value="1"/>
</dbReference>
<evidence type="ECO:0000256" key="6">
    <source>
        <dbReference type="ARBA" id="ARBA00034078"/>
    </source>
</evidence>
<gene>
    <name evidence="9" type="ORF">N7482_002665</name>
</gene>
<feature type="domain" description="2Fe-2S ferredoxin-type" evidence="8">
    <location>
        <begin position="92"/>
        <end position="195"/>
    </location>
</feature>
<dbReference type="Pfam" id="PF00111">
    <property type="entry name" value="Fer2"/>
    <property type="match status" value="1"/>
</dbReference>
<evidence type="ECO:0000313" key="9">
    <source>
        <dbReference type="EMBL" id="KAJ5176788.1"/>
    </source>
</evidence>
<evidence type="ECO:0000256" key="4">
    <source>
        <dbReference type="ARBA" id="ARBA00023004"/>
    </source>
</evidence>
<evidence type="ECO:0000256" key="2">
    <source>
        <dbReference type="ARBA" id="ARBA00022714"/>
    </source>
</evidence>
<evidence type="ECO:0000259" key="8">
    <source>
        <dbReference type="PROSITE" id="PS51085"/>
    </source>
</evidence>
<keyword evidence="3" id="KW-0479">Metal-binding</keyword>
<evidence type="ECO:0000256" key="1">
    <source>
        <dbReference type="ARBA" id="ARBA00010914"/>
    </source>
</evidence>
<dbReference type="CDD" id="cd00207">
    <property type="entry name" value="fer2"/>
    <property type="match status" value="1"/>
</dbReference>
<keyword evidence="4" id="KW-0408">Iron</keyword>
<sequence>MALWRDFGLHLRRAVTKASAGDVCLALPRRYVSHSTTPWRTGGVANASRWNTGAKKSLRPESPSWKETQRCFSITAQAAHGHITPPKPGEEINVTFIDKDGTKVELQVAEGDNLLDIAQANDLEMEGACGGSCACSTCHVIVEDPELFDKMEEPSDDENDMLDLAFGLTETSRLGCQVVMTKDLDGLVVRLPSMTRNLQASDFESK</sequence>
<evidence type="ECO:0000256" key="5">
    <source>
        <dbReference type="ARBA" id="ARBA00023014"/>
    </source>
</evidence>
<name>A0A9W9IHF6_9EURO</name>
<comment type="caution">
    <text evidence="9">The sequence shown here is derived from an EMBL/GenBank/DDBJ whole genome shotgun (WGS) entry which is preliminary data.</text>
</comment>
<dbReference type="PANTHER" id="PTHR23426:SF65">
    <property type="entry name" value="FERREDOXIN-2, MITOCHONDRIAL"/>
    <property type="match status" value="1"/>
</dbReference>
<proteinExistence type="inferred from homology"/>
<dbReference type="GO" id="GO:0140647">
    <property type="term" value="P:P450-containing electron transport chain"/>
    <property type="evidence" value="ECO:0007669"/>
    <property type="project" value="InterPro"/>
</dbReference>
<dbReference type="PRINTS" id="PR00355">
    <property type="entry name" value="ADRENODOXIN"/>
</dbReference>
<dbReference type="OrthoDB" id="268593at2759"/>
<dbReference type="RefSeq" id="XP_056548396.1">
    <property type="nucleotide sequence ID" value="XM_056684790.1"/>
</dbReference>
<dbReference type="AlphaFoldDB" id="A0A9W9IHF6"/>
<protein>
    <recommendedName>
        <fullName evidence="8">2Fe-2S ferredoxin-type domain-containing protein</fullName>
    </recommendedName>
</protein>
<dbReference type="InterPro" id="IPR012675">
    <property type="entry name" value="Beta-grasp_dom_sf"/>
</dbReference>
<dbReference type="PROSITE" id="PS00814">
    <property type="entry name" value="ADX"/>
    <property type="match status" value="1"/>
</dbReference>
<dbReference type="Gene3D" id="3.10.20.30">
    <property type="match status" value="1"/>
</dbReference>
<keyword evidence="5" id="KW-0411">Iron-sulfur</keyword>
<dbReference type="PROSITE" id="PS51085">
    <property type="entry name" value="2FE2S_FER_2"/>
    <property type="match status" value="1"/>
</dbReference>
<comment type="cofactor">
    <cofactor evidence="6">
        <name>[2Fe-2S] cluster</name>
        <dbReference type="ChEBI" id="CHEBI:190135"/>
    </cofactor>
</comment>
<accession>A0A9W9IHF6</accession>
<dbReference type="GO" id="GO:0005739">
    <property type="term" value="C:mitochondrion"/>
    <property type="evidence" value="ECO:0007669"/>
    <property type="project" value="TreeGrafter"/>
</dbReference>
<dbReference type="InterPro" id="IPR001055">
    <property type="entry name" value="Adrenodoxin-like"/>
</dbReference>
<evidence type="ECO:0000256" key="3">
    <source>
        <dbReference type="ARBA" id="ARBA00022723"/>
    </source>
</evidence>
<dbReference type="GO" id="GO:0051537">
    <property type="term" value="F:2 iron, 2 sulfur cluster binding"/>
    <property type="evidence" value="ECO:0007669"/>
    <property type="project" value="UniProtKB-KW"/>
</dbReference>
<dbReference type="EMBL" id="JAPQKN010000001">
    <property type="protein sequence ID" value="KAJ5176788.1"/>
    <property type="molecule type" value="Genomic_DNA"/>
</dbReference>
<comment type="similarity">
    <text evidence="1">Belongs to the adrenodoxin/putidaredoxin family.</text>
</comment>
<dbReference type="InterPro" id="IPR036010">
    <property type="entry name" value="2Fe-2S_ferredoxin-like_sf"/>
</dbReference>
<keyword evidence="10" id="KW-1185">Reference proteome</keyword>
<evidence type="ECO:0000313" key="10">
    <source>
        <dbReference type="Proteomes" id="UP001149163"/>
    </source>
</evidence>
<organism evidence="9 10">
    <name type="scientific">Penicillium canariense</name>
    <dbReference type="NCBI Taxonomy" id="189055"/>
    <lineage>
        <taxon>Eukaryota</taxon>
        <taxon>Fungi</taxon>
        <taxon>Dikarya</taxon>
        <taxon>Ascomycota</taxon>
        <taxon>Pezizomycotina</taxon>
        <taxon>Eurotiomycetes</taxon>
        <taxon>Eurotiomycetidae</taxon>
        <taxon>Eurotiales</taxon>
        <taxon>Aspergillaceae</taxon>
        <taxon>Penicillium</taxon>
    </lineage>
</organism>
<dbReference type="GO" id="GO:0046872">
    <property type="term" value="F:metal ion binding"/>
    <property type="evidence" value="ECO:0007669"/>
    <property type="project" value="UniProtKB-KW"/>
</dbReference>
<reference evidence="9" key="2">
    <citation type="journal article" date="2023" name="IMA Fungus">
        <title>Comparative genomic study of the Penicillium genus elucidates a diverse pangenome and 15 lateral gene transfer events.</title>
        <authorList>
            <person name="Petersen C."/>
            <person name="Sorensen T."/>
            <person name="Nielsen M.R."/>
            <person name="Sondergaard T.E."/>
            <person name="Sorensen J.L."/>
            <person name="Fitzpatrick D.A."/>
            <person name="Frisvad J.C."/>
            <person name="Nielsen K.L."/>
        </authorList>
    </citation>
    <scope>NUCLEOTIDE SEQUENCE</scope>
    <source>
        <strain evidence="9">IBT 26290</strain>
    </source>
</reference>
<dbReference type="InterPro" id="IPR001041">
    <property type="entry name" value="2Fe-2S_ferredoxin-type"/>
</dbReference>
<evidence type="ECO:0000256" key="7">
    <source>
        <dbReference type="SAM" id="MobiDB-lite"/>
    </source>
</evidence>
<dbReference type="Proteomes" id="UP001149163">
    <property type="component" value="Unassembled WGS sequence"/>
</dbReference>
<keyword evidence="2" id="KW-0001">2Fe-2S</keyword>
<dbReference type="GO" id="GO:0009055">
    <property type="term" value="F:electron transfer activity"/>
    <property type="evidence" value="ECO:0007669"/>
    <property type="project" value="TreeGrafter"/>
</dbReference>
<feature type="region of interest" description="Disordered" evidence="7">
    <location>
        <begin position="43"/>
        <end position="62"/>
    </location>
</feature>
<reference evidence="9" key="1">
    <citation type="submission" date="2022-11" db="EMBL/GenBank/DDBJ databases">
        <authorList>
            <person name="Petersen C."/>
        </authorList>
    </citation>
    <scope>NUCLEOTIDE SEQUENCE</scope>
    <source>
        <strain evidence="9">IBT 26290</strain>
    </source>
</reference>
<dbReference type="InterPro" id="IPR018298">
    <property type="entry name" value="Adrenodoxin_Fe-S_BS"/>
</dbReference>
<dbReference type="PANTHER" id="PTHR23426">
    <property type="entry name" value="FERREDOXIN/ADRENODOXIN"/>
    <property type="match status" value="1"/>
</dbReference>
<dbReference type="GeneID" id="81423966"/>